<evidence type="ECO:0000313" key="4">
    <source>
        <dbReference type="Proteomes" id="UP000002195"/>
    </source>
</evidence>
<dbReference type="VEuPathDB" id="AmoebaDB:DDB_G0272396"/>
<keyword evidence="1" id="KW-1133">Transmembrane helix</keyword>
<evidence type="ECO:0000313" key="3">
    <source>
        <dbReference type="EMBL" id="EAL71350.1"/>
    </source>
</evidence>
<gene>
    <name evidence="3" type="ORF">DDB_G0272396</name>
</gene>
<dbReference type="PANTHER" id="PTHR33459:SF8">
    <property type="entry name" value="TRANSMEMBRANE PROTEIN"/>
    <property type="match status" value="1"/>
</dbReference>
<sequence>MNKYTIILILLFLNTLSICFGQISPAIMCFNDPSIVAIGSTCNTTGDSCAFNSYCNGAPIGKCTQSLSKGDSCTSNIQCSPYQCVNGVCGNNHFSIAGQGCSVDSDCWASPIPGQEALLTCSSNICTLIANKQCKSPSDCKFNENCVSKGGVNSCVATSGINGACSNRYDCNVNLVCSYQSDSSTSKTCQEPWTKKLNEKCDNSPDAQRIPFFYDCDIGSNLYCGSQGKCVLNTPSGTCSQCSNSTACKGYSDSCICNNNNIAKDTINANKVGICVPEVFIDSSCKSTFGDLIQCCATYSCPMNQQLLFNQDSCAFKNCQQYVCKMSNCFRATGAYNMLNLAQTACGSTYSLPKDYTKECPFELPKQSDRPNNSSSMIPSIFFAIFFVLTMIILS</sequence>
<dbReference type="STRING" id="44689.Q559Z3"/>
<evidence type="ECO:0000256" key="2">
    <source>
        <dbReference type="SAM" id="SignalP"/>
    </source>
</evidence>
<dbReference type="Proteomes" id="UP000002195">
    <property type="component" value="Unassembled WGS sequence"/>
</dbReference>
<keyword evidence="2" id="KW-0732">Signal</keyword>
<feature type="chain" id="PRO_5004249758" description="Transmembrane protein" evidence="2">
    <location>
        <begin position="22"/>
        <end position="395"/>
    </location>
</feature>
<dbReference type="eggNOG" id="ENOG502RDE5">
    <property type="taxonomic scope" value="Eukaryota"/>
</dbReference>
<organism evidence="3 4">
    <name type="scientific">Dictyostelium discoideum</name>
    <name type="common">Social amoeba</name>
    <dbReference type="NCBI Taxonomy" id="44689"/>
    <lineage>
        <taxon>Eukaryota</taxon>
        <taxon>Amoebozoa</taxon>
        <taxon>Evosea</taxon>
        <taxon>Eumycetozoa</taxon>
        <taxon>Dictyostelia</taxon>
        <taxon>Dictyosteliales</taxon>
        <taxon>Dictyosteliaceae</taxon>
        <taxon>Dictyostelium</taxon>
    </lineage>
</organism>
<keyword evidence="4" id="KW-1185">Reference proteome</keyword>
<proteinExistence type="predicted"/>
<protein>
    <recommendedName>
        <fullName evidence="5">Transmembrane protein</fullName>
    </recommendedName>
</protein>
<reference evidence="3 4" key="1">
    <citation type="journal article" date="2005" name="Nature">
        <title>The genome of the social amoeba Dictyostelium discoideum.</title>
        <authorList>
            <consortium name="The Dictyostelium discoideum Sequencing Consortium"/>
            <person name="Eichinger L."/>
            <person name="Pachebat J.A."/>
            <person name="Glockner G."/>
            <person name="Rajandream M.A."/>
            <person name="Sucgang R."/>
            <person name="Berriman M."/>
            <person name="Song J."/>
            <person name="Olsen R."/>
            <person name="Szafranski K."/>
            <person name="Xu Q."/>
            <person name="Tunggal B."/>
            <person name="Kummerfeld S."/>
            <person name="Madera M."/>
            <person name="Konfortov B.A."/>
            <person name="Rivero F."/>
            <person name="Bankier A.T."/>
            <person name="Lehmann R."/>
            <person name="Hamlin N."/>
            <person name="Davies R."/>
            <person name="Gaudet P."/>
            <person name="Fey P."/>
            <person name="Pilcher K."/>
            <person name="Chen G."/>
            <person name="Saunders D."/>
            <person name="Sodergren E."/>
            <person name="Davis P."/>
            <person name="Kerhornou A."/>
            <person name="Nie X."/>
            <person name="Hall N."/>
            <person name="Anjard C."/>
            <person name="Hemphill L."/>
            <person name="Bason N."/>
            <person name="Farbrother P."/>
            <person name="Desany B."/>
            <person name="Just E."/>
            <person name="Morio T."/>
            <person name="Rost R."/>
            <person name="Churcher C."/>
            <person name="Cooper J."/>
            <person name="Haydock S."/>
            <person name="van Driessche N."/>
            <person name="Cronin A."/>
            <person name="Goodhead I."/>
            <person name="Muzny D."/>
            <person name="Mourier T."/>
            <person name="Pain A."/>
            <person name="Lu M."/>
            <person name="Harper D."/>
            <person name="Lindsay R."/>
            <person name="Hauser H."/>
            <person name="James K."/>
            <person name="Quiles M."/>
            <person name="Madan Babu M."/>
            <person name="Saito T."/>
            <person name="Buchrieser C."/>
            <person name="Wardroper A."/>
            <person name="Felder M."/>
            <person name="Thangavelu M."/>
            <person name="Johnson D."/>
            <person name="Knights A."/>
            <person name="Loulseged H."/>
            <person name="Mungall K."/>
            <person name="Oliver K."/>
            <person name="Price C."/>
            <person name="Quail M.A."/>
            <person name="Urushihara H."/>
            <person name="Hernandez J."/>
            <person name="Rabbinowitsch E."/>
            <person name="Steffen D."/>
            <person name="Sanders M."/>
            <person name="Ma J."/>
            <person name="Kohara Y."/>
            <person name="Sharp S."/>
            <person name="Simmonds M."/>
            <person name="Spiegler S."/>
            <person name="Tivey A."/>
            <person name="Sugano S."/>
            <person name="White B."/>
            <person name="Walker D."/>
            <person name="Woodward J."/>
            <person name="Winckler T."/>
            <person name="Tanaka Y."/>
            <person name="Shaulsky G."/>
            <person name="Schleicher M."/>
            <person name="Weinstock G."/>
            <person name="Rosenthal A."/>
            <person name="Cox E.C."/>
            <person name="Chisholm R.L."/>
            <person name="Gibbs R."/>
            <person name="Loomis W.F."/>
            <person name="Platzer M."/>
            <person name="Kay R.R."/>
            <person name="Williams J."/>
            <person name="Dear P.H."/>
            <person name="Noegel A.A."/>
            <person name="Barrell B."/>
            <person name="Kuspa A."/>
        </authorList>
    </citation>
    <scope>NUCLEOTIDE SEQUENCE [LARGE SCALE GENOMIC DNA]</scope>
    <source>
        <strain evidence="3 4">AX4</strain>
    </source>
</reference>
<dbReference type="PANTHER" id="PTHR33459">
    <property type="entry name" value="DD-GDCA PROTEIN"/>
    <property type="match status" value="1"/>
</dbReference>
<evidence type="ECO:0008006" key="5">
    <source>
        <dbReference type="Google" id="ProtNLM"/>
    </source>
</evidence>
<comment type="caution">
    <text evidence="3">The sequence shown here is derived from an EMBL/GenBank/DDBJ whole genome shotgun (WGS) entry which is preliminary data.</text>
</comment>
<keyword evidence="1" id="KW-0812">Transmembrane</keyword>
<feature type="transmembrane region" description="Helical" evidence="1">
    <location>
        <begin position="376"/>
        <end position="394"/>
    </location>
</feature>
<dbReference type="HOGENOM" id="CLU_699136_0_0_1"/>
<dbReference type="OMA" id="RIPFFYD"/>
<dbReference type="RefSeq" id="XP_645191.1">
    <property type="nucleotide sequence ID" value="XM_640099.1"/>
</dbReference>
<dbReference type="PhylomeDB" id="Q559Z3"/>
<dbReference type="AlphaFoldDB" id="Q559Z3"/>
<accession>Q559Z3</accession>
<feature type="signal peptide" evidence="2">
    <location>
        <begin position="1"/>
        <end position="21"/>
    </location>
</feature>
<dbReference type="dictyBase" id="DDB_G0272396"/>
<name>Q559Z3_DICDI</name>
<dbReference type="GeneID" id="8618363"/>
<keyword evidence="1" id="KW-0472">Membrane</keyword>
<dbReference type="InterPro" id="IPR052326">
    <property type="entry name" value="Diff-Dev_Assoc_Protein"/>
</dbReference>
<dbReference type="EMBL" id="AAFI02000008">
    <property type="protein sequence ID" value="EAL71350.1"/>
    <property type="molecule type" value="Genomic_DNA"/>
</dbReference>
<evidence type="ECO:0000256" key="1">
    <source>
        <dbReference type="SAM" id="Phobius"/>
    </source>
</evidence>
<dbReference type="KEGG" id="ddi:DDB_G0272396"/>
<dbReference type="InParanoid" id="Q559Z3"/>
<dbReference type="PaxDb" id="44689-DDB0235352"/>